<gene>
    <name evidence="1" type="ORF">GCM10010361_02010</name>
</gene>
<keyword evidence="2" id="KW-1185">Reference proteome</keyword>
<proteinExistence type="predicted"/>
<organism evidence="1 2">
    <name type="scientific">Streptomyces olivaceiscleroticus</name>
    <dbReference type="NCBI Taxonomy" id="68245"/>
    <lineage>
        <taxon>Bacteria</taxon>
        <taxon>Bacillati</taxon>
        <taxon>Actinomycetota</taxon>
        <taxon>Actinomycetes</taxon>
        <taxon>Kitasatosporales</taxon>
        <taxon>Streptomycetaceae</taxon>
        <taxon>Streptomyces</taxon>
    </lineage>
</organism>
<reference evidence="1 2" key="1">
    <citation type="journal article" date="2019" name="Int. J. Syst. Evol. Microbiol.">
        <title>The Global Catalogue of Microorganisms (GCM) 10K type strain sequencing project: providing services to taxonomists for standard genome sequencing and annotation.</title>
        <authorList>
            <consortium name="The Broad Institute Genomics Platform"/>
            <consortium name="The Broad Institute Genome Sequencing Center for Infectious Disease"/>
            <person name="Wu L."/>
            <person name="Ma J."/>
        </authorList>
    </citation>
    <scope>NUCLEOTIDE SEQUENCE [LARGE SCALE GENOMIC DNA]</scope>
    <source>
        <strain evidence="1 2">JCM 4805</strain>
    </source>
</reference>
<comment type="caution">
    <text evidence="1">The sequence shown here is derived from an EMBL/GenBank/DDBJ whole genome shotgun (WGS) entry which is preliminary data.</text>
</comment>
<dbReference type="Proteomes" id="UP001500909">
    <property type="component" value="Unassembled WGS sequence"/>
</dbReference>
<accession>A0ABN0ZBN0</accession>
<sequence>MTESVGFRASRCIRMRGPLPVRGGACAAVGAGQRGFGGRWFGLTTRRYVRLGKPKPATEMVRIGEPAASHHVEERIADSLPARTSATTPCGAQIRLSGSTLLAEVSG</sequence>
<name>A0ABN0ZBN0_9ACTN</name>
<protein>
    <submittedName>
        <fullName evidence="1">Uncharacterized protein</fullName>
    </submittedName>
</protein>
<dbReference type="EMBL" id="BAAABY010000002">
    <property type="protein sequence ID" value="GAA0441627.1"/>
    <property type="molecule type" value="Genomic_DNA"/>
</dbReference>
<evidence type="ECO:0000313" key="2">
    <source>
        <dbReference type="Proteomes" id="UP001500909"/>
    </source>
</evidence>
<evidence type="ECO:0000313" key="1">
    <source>
        <dbReference type="EMBL" id="GAA0441627.1"/>
    </source>
</evidence>